<dbReference type="EC" id="3.1.1.73" evidence="11"/>
<proteinExistence type="inferred from homology"/>
<dbReference type="InterPro" id="IPR035971">
    <property type="entry name" value="CBD_sf"/>
</dbReference>
<evidence type="ECO:0000256" key="5">
    <source>
        <dbReference type="ARBA" id="ARBA00022729"/>
    </source>
</evidence>
<protein>
    <recommendedName>
        <fullName evidence="11">Feruloyl esterase C</fullName>
        <ecNumber evidence="11">3.1.1.73</ecNumber>
    </recommendedName>
    <alternativeName>
        <fullName evidence="11">Ferulic acid esterase C</fullName>
    </alternativeName>
</protein>
<dbReference type="InterPro" id="IPR029058">
    <property type="entry name" value="AB_hydrolase_fold"/>
</dbReference>
<evidence type="ECO:0000259" key="12">
    <source>
        <dbReference type="PROSITE" id="PS51164"/>
    </source>
</evidence>
<comment type="similarity">
    <text evidence="2 11">Belongs to the faeC family.</text>
</comment>
<keyword evidence="14" id="KW-1185">Reference proteome</keyword>
<dbReference type="Proteomes" id="UP001595075">
    <property type="component" value="Unassembled WGS sequence"/>
</dbReference>
<evidence type="ECO:0000256" key="1">
    <source>
        <dbReference type="ARBA" id="ARBA00004613"/>
    </source>
</evidence>
<reference evidence="13 14" key="1">
    <citation type="journal article" date="2024" name="Commun. Biol.">
        <title>Comparative genomic analysis of thermophilic fungi reveals convergent evolutionary adaptations and gene losses.</title>
        <authorList>
            <person name="Steindorff A.S."/>
            <person name="Aguilar-Pontes M.V."/>
            <person name="Robinson A.J."/>
            <person name="Andreopoulos B."/>
            <person name="LaButti K."/>
            <person name="Kuo A."/>
            <person name="Mondo S."/>
            <person name="Riley R."/>
            <person name="Otillar R."/>
            <person name="Haridas S."/>
            <person name="Lipzen A."/>
            <person name="Grimwood J."/>
            <person name="Schmutz J."/>
            <person name="Clum A."/>
            <person name="Reid I.D."/>
            <person name="Moisan M.C."/>
            <person name="Butler G."/>
            <person name="Nguyen T.T.M."/>
            <person name="Dewar K."/>
            <person name="Conant G."/>
            <person name="Drula E."/>
            <person name="Henrissat B."/>
            <person name="Hansel C."/>
            <person name="Singer S."/>
            <person name="Hutchinson M.I."/>
            <person name="de Vries R.P."/>
            <person name="Natvig D.O."/>
            <person name="Powell A.J."/>
            <person name="Tsang A."/>
            <person name="Grigoriev I.V."/>
        </authorList>
    </citation>
    <scope>NUCLEOTIDE SEQUENCE [LARGE SCALE GENOMIC DNA]</scope>
    <source>
        <strain evidence="13 14">CBS 494.80</strain>
    </source>
</reference>
<evidence type="ECO:0000256" key="7">
    <source>
        <dbReference type="ARBA" id="ARBA00023277"/>
    </source>
</evidence>
<evidence type="ECO:0000256" key="6">
    <source>
        <dbReference type="ARBA" id="ARBA00022801"/>
    </source>
</evidence>
<keyword evidence="5 11" id="KW-0732">Signal</keyword>
<evidence type="ECO:0000256" key="11">
    <source>
        <dbReference type="RuleBase" id="RU367094"/>
    </source>
</evidence>
<comment type="subcellular location">
    <subcellularLocation>
        <location evidence="1 11">Secreted</location>
    </subcellularLocation>
</comment>
<keyword evidence="3 11" id="KW-0964">Secreted</keyword>
<evidence type="ECO:0000256" key="4">
    <source>
        <dbReference type="ARBA" id="ARBA00022651"/>
    </source>
</evidence>
<dbReference type="InterPro" id="IPR000254">
    <property type="entry name" value="CBD"/>
</dbReference>
<dbReference type="Pfam" id="PF00734">
    <property type="entry name" value="CBM_1"/>
    <property type="match status" value="1"/>
</dbReference>
<evidence type="ECO:0000256" key="2">
    <source>
        <dbReference type="ARBA" id="ARBA00010278"/>
    </source>
</evidence>
<evidence type="ECO:0000256" key="3">
    <source>
        <dbReference type="ARBA" id="ARBA00022525"/>
    </source>
</evidence>
<dbReference type="SUPFAM" id="SSF57180">
    <property type="entry name" value="Cellulose-binding domain"/>
    <property type="match status" value="1"/>
</dbReference>
<evidence type="ECO:0000256" key="9">
    <source>
        <dbReference type="ARBA" id="ARBA00025250"/>
    </source>
</evidence>
<feature type="domain" description="CBM1" evidence="12">
    <location>
        <begin position="23"/>
        <end position="59"/>
    </location>
</feature>
<dbReference type="PROSITE" id="PS51164">
    <property type="entry name" value="CBM1_2"/>
    <property type="match status" value="1"/>
</dbReference>
<dbReference type="InterPro" id="IPR043595">
    <property type="entry name" value="FaeB/C/D"/>
</dbReference>
<evidence type="ECO:0000256" key="10">
    <source>
        <dbReference type="ARBA" id="ARBA00034075"/>
    </source>
</evidence>
<dbReference type="SMART" id="SM00236">
    <property type="entry name" value="fCBD"/>
    <property type="match status" value="1"/>
</dbReference>
<feature type="chain" id="PRO_5044993173" description="Feruloyl esterase C" evidence="11">
    <location>
        <begin position="24"/>
        <end position="352"/>
    </location>
</feature>
<comment type="catalytic activity">
    <reaction evidence="10 11">
        <text>feruloyl-polysaccharide + H2O = ferulate + polysaccharide.</text>
        <dbReference type="EC" id="3.1.1.73"/>
    </reaction>
</comment>
<dbReference type="Gene3D" id="3.40.50.1820">
    <property type="entry name" value="alpha/beta hydrolase"/>
    <property type="match status" value="1"/>
</dbReference>
<gene>
    <name evidence="13" type="ORF">VTL71DRAFT_15709</name>
</gene>
<organism evidence="13 14">
    <name type="scientific">Oculimacula yallundae</name>
    <dbReference type="NCBI Taxonomy" id="86028"/>
    <lineage>
        <taxon>Eukaryota</taxon>
        <taxon>Fungi</taxon>
        <taxon>Dikarya</taxon>
        <taxon>Ascomycota</taxon>
        <taxon>Pezizomycotina</taxon>
        <taxon>Leotiomycetes</taxon>
        <taxon>Helotiales</taxon>
        <taxon>Ploettnerulaceae</taxon>
        <taxon>Oculimacula</taxon>
    </lineage>
</organism>
<evidence type="ECO:0000313" key="13">
    <source>
        <dbReference type="EMBL" id="KAL2069371.1"/>
    </source>
</evidence>
<dbReference type="SUPFAM" id="SSF53474">
    <property type="entry name" value="alpha/beta-Hydrolases"/>
    <property type="match status" value="1"/>
</dbReference>
<keyword evidence="6 11" id="KW-0378">Hydrolase</keyword>
<evidence type="ECO:0000256" key="8">
    <source>
        <dbReference type="ARBA" id="ARBA00023326"/>
    </source>
</evidence>
<keyword evidence="4 11" id="KW-0858">Xylan degradation</keyword>
<dbReference type="EMBL" id="JAZHXI010000008">
    <property type="protein sequence ID" value="KAL2069371.1"/>
    <property type="molecule type" value="Genomic_DNA"/>
</dbReference>
<accession>A0ABR4CHC6</accession>
<comment type="caution">
    <text evidence="13">The sequence shown here is derived from an EMBL/GenBank/DDBJ whole genome shotgun (WGS) entry which is preliminary data.</text>
</comment>
<sequence>MGFLKMLLGSVLLVSSLAPVALGQVPAYGQCGGKDWTGSKTCASGSCCVATNEYYSQCIPGGTCGGGSTPTTLTTIPTSAPTSSPGTGPKSAGCGKGATITSGTKSITVNGQQRQYTIRVPNNYDPNKGYRLIFGLHWRGGTMGDVALTSTSNGWNYYGLQKLASESAIFVAPQGFGNGWANSGGEDIAFIDALLSTISAGLCVNPNLVFATGFSWGGGMSYSIACSRATKFRAVAVIAGGVISGCSGGNDPIAYLGMHGIRDSVLNISGGRGMRDRFVKNNGCTSQSPPEVVQGSLTHRKTVYSGCRSGNPVWWIASDSDHSAAPADGVVWENKATTWAPAETWSFFSQFT</sequence>
<name>A0ABR4CHC6_9HELO</name>
<evidence type="ECO:0000313" key="14">
    <source>
        <dbReference type="Proteomes" id="UP001595075"/>
    </source>
</evidence>
<keyword evidence="7 11" id="KW-0119">Carbohydrate metabolism</keyword>
<dbReference type="PROSITE" id="PS00562">
    <property type="entry name" value="CBM1_1"/>
    <property type="match status" value="1"/>
</dbReference>
<dbReference type="PANTHER" id="PTHR38050">
    <property type="match status" value="1"/>
</dbReference>
<feature type="signal peptide" evidence="11">
    <location>
        <begin position="1"/>
        <end position="23"/>
    </location>
</feature>
<keyword evidence="8 11" id="KW-0624">Polysaccharide degradation</keyword>
<comment type="function">
    <text evidence="9 11">Involved in degradation of plant cell walls. Hydrolyzes the feruloyl-arabinose ester bond in arabinoxylans, and the feruloyl-galactose ester bond in pectin. Active against paranitrophenyl-acetate, methyl ferulate and wheat arabinoxylan.</text>
</comment>
<dbReference type="PANTHER" id="PTHR38050:SF1">
    <property type="entry name" value="FERULOYL ESTERASE C"/>
    <property type="match status" value="1"/>
</dbReference>